<gene>
    <name evidence="2" type="ORF">H6G03_16055</name>
</gene>
<evidence type="ECO:0000313" key="2">
    <source>
        <dbReference type="EMBL" id="MBD2182593.1"/>
    </source>
</evidence>
<organism evidence="2 3">
    <name type="scientific">Aerosakkonema funiforme FACHB-1375</name>
    <dbReference type="NCBI Taxonomy" id="2949571"/>
    <lineage>
        <taxon>Bacteria</taxon>
        <taxon>Bacillati</taxon>
        <taxon>Cyanobacteriota</taxon>
        <taxon>Cyanophyceae</taxon>
        <taxon>Oscillatoriophycideae</taxon>
        <taxon>Aerosakkonematales</taxon>
        <taxon>Aerosakkonemataceae</taxon>
        <taxon>Aerosakkonema</taxon>
    </lineage>
</organism>
<evidence type="ECO:0000313" key="3">
    <source>
        <dbReference type="Proteomes" id="UP000641646"/>
    </source>
</evidence>
<feature type="coiled-coil region" evidence="1">
    <location>
        <begin position="453"/>
        <end position="494"/>
    </location>
</feature>
<keyword evidence="1" id="KW-0175">Coiled coil</keyword>
<dbReference type="SUPFAM" id="SSF90257">
    <property type="entry name" value="Myosin rod fragments"/>
    <property type="match status" value="1"/>
</dbReference>
<proteinExistence type="predicted"/>
<dbReference type="EMBL" id="JACJPW010000039">
    <property type="protein sequence ID" value="MBD2182593.1"/>
    <property type="molecule type" value="Genomic_DNA"/>
</dbReference>
<feature type="coiled-coil region" evidence="1">
    <location>
        <begin position="345"/>
        <end position="379"/>
    </location>
</feature>
<name>A0A926VF46_9CYAN</name>
<evidence type="ECO:0000256" key="1">
    <source>
        <dbReference type="SAM" id="Coils"/>
    </source>
</evidence>
<accession>A0A926VF46</accession>
<protein>
    <submittedName>
        <fullName evidence="2">Uncharacterized protein</fullName>
    </submittedName>
</protein>
<reference evidence="2" key="1">
    <citation type="journal article" date="2015" name="ISME J.">
        <title>Draft Genome Sequence of Streptomyces incarnatus NRRL8089, which Produces the Nucleoside Antibiotic Sinefungin.</title>
        <authorList>
            <person name="Oshima K."/>
            <person name="Hattori M."/>
            <person name="Shimizu H."/>
            <person name="Fukuda K."/>
            <person name="Nemoto M."/>
            <person name="Inagaki K."/>
            <person name="Tamura T."/>
        </authorList>
    </citation>
    <scope>NUCLEOTIDE SEQUENCE</scope>
    <source>
        <strain evidence="2">FACHB-1375</strain>
    </source>
</reference>
<dbReference type="NCBIfam" id="NF038350">
    <property type="entry name" value="taxis_HmpF"/>
    <property type="match status" value="1"/>
</dbReference>
<keyword evidence="3" id="KW-1185">Reference proteome</keyword>
<dbReference type="RefSeq" id="WP_190465469.1">
    <property type="nucleotide sequence ID" value="NZ_JACJPW010000039.1"/>
</dbReference>
<reference evidence="2" key="2">
    <citation type="submission" date="2020-08" db="EMBL/GenBank/DDBJ databases">
        <authorList>
            <person name="Chen M."/>
            <person name="Teng W."/>
            <person name="Zhao L."/>
            <person name="Hu C."/>
            <person name="Zhou Y."/>
            <person name="Han B."/>
            <person name="Song L."/>
            <person name="Shu W."/>
        </authorList>
    </citation>
    <scope>NUCLEOTIDE SEQUENCE</scope>
    <source>
        <strain evidence="2">FACHB-1375</strain>
    </source>
</reference>
<dbReference type="InterPro" id="IPR047813">
    <property type="entry name" value="HmpF"/>
</dbReference>
<comment type="caution">
    <text evidence="2">The sequence shown here is derived from an EMBL/GenBank/DDBJ whole genome shotgun (WGS) entry which is preliminary data.</text>
</comment>
<feature type="coiled-coil region" evidence="1">
    <location>
        <begin position="82"/>
        <end position="165"/>
    </location>
</feature>
<dbReference type="AlphaFoldDB" id="A0A926VF46"/>
<sequence>MLYLAEVQKQKQLMSVKTDLKLLACQRGESWSAVPGEEIIPAPPDEANKYGEGALVLVDLSGNRQVQRINPGRDLVPILQNFSRLQEKYKNKEEEIEQWKESLTYQAQELNRREMEIQARQEQLEQMEGEFERFEQQRQEIDSSREEAERLREEIDRNRQELEGAWAHLRGEQERVKQMEAEYQPKTAIDDDQAHRIQDLLNRMYEAIASPQAVQEQLNLAFEIFGQQQADLDKHWQQLEQQRSSAQVLQDRVDSQGNNLQNRWQQWEQDRETLAQARSKLTVQHKDLELKQEQAQKLSLQLRTQEDLLQQVQRMAAMSSDVKIGQKIDVEALEKISLPELQTIVQSQKQELEKAKRFLSDQEEELELQRQTIAELQQKIRQAGDYDRPPLQAELADEQDRYQILEDSVVGSRRTVREREEIFSQHQRVLRRRQGMPETDVQDNQKIDLGPVLTQLESSRQQLAEELQKLERDIEQMRLNIQQAQSMIDHQTQEQVNQRQELQTSEQNLLSQRALVAETWGRLKLYEEMLQPVQDKLNELRQRLEAIAGMLGQIQESGDYQHHAIAEMRKIFFNIMPSHLQQQLVAS</sequence>
<dbReference type="Proteomes" id="UP000641646">
    <property type="component" value="Unassembled WGS sequence"/>
</dbReference>
<feature type="coiled-coil region" evidence="1">
    <location>
        <begin position="288"/>
        <end position="315"/>
    </location>
</feature>